<keyword evidence="1" id="KW-1133">Transmembrane helix</keyword>
<feature type="transmembrane region" description="Helical" evidence="1">
    <location>
        <begin position="208"/>
        <end position="228"/>
    </location>
</feature>
<feature type="transmembrane region" description="Helical" evidence="1">
    <location>
        <begin position="152"/>
        <end position="170"/>
    </location>
</feature>
<sequence length="782" mass="88513">MPDTENNYRDMKSIISLATMSIAAIFGFFSLMQYGFWYVGIFLFTIIGGVGGLLWELFGDMNGQINETVSGLRKSNVGLVMAASISTYYLINGILWTNLTTFLVSIFASFLFVEGFFGMASPVRYMLLLLVQHGMEIALMVCSSVPFNAKTYLILSSITNMLSFILPTVCKPLTFLLGESGTFHTLNTISVVLTFCGLNYVQNMSEPSTISLVWTLGGIIVGFILAIFTSRIQRNYLRFVVVNYVWKIIYKILLSTSFPPPDLEMVSQNKKIKWIPYYKKYPLAEPLDVLSTDTIPNSQMFGKLGPKVVSIFKLISFLDRYMPQSDISTPLKYKAKINIDRSPEYYVPTFVKILGNKNQFIVPLLLEEHNLHGQAAAWMASYSHCSSIVSKLEGEPYGCTHIIDLTWMEKYKPKDDFFGYGGKAYFHMDCEKNIFKLKFVTFPGNPHDLIAADPLDPEFRKADQSFLSSTGIINVAGFHLAGIHMLFNLVTISLINSFVIGQDDLHPLYAVMNVHFYNHSLVEEITTAHLMEKGAVFNQIFALSHTDICNFVGDYFKNIDFGKDADIESKQNIFGAKIPNSQLDWQTEYKEIFMKYANKVVDAIYGTEEQIKNDNLLKNFYEELDSALKERNRGQSSGLSDERYGKLDEKKFLVRFIADCMHTVIILHKVYGTKVPQFAVHAKLFPSQIPINGSAPSYEDYMSMLLVTAATSRIHFSPLLSVDTNKVFGSVKPSNTKNLLVDAFNEMKNDLYLLGEKWSKEPFINENYQRCLPDELECGAGY</sequence>
<feature type="transmembrane region" description="Helical" evidence="1">
    <location>
        <begin position="182"/>
        <end position="202"/>
    </location>
</feature>
<evidence type="ECO:0000256" key="1">
    <source>
        <dbReference type="SAM" id="Phobius"/>
    </source>
</evidence>
<name>A0A3G5ACP3_9VIRU</name>
<dbReference type="InterPro" id="IPR036226">
    <property type="entry name" value="LipOase_C_sf"/>
</dbReference>
<feature type="transmembrane region" description="Helical" evidence="1">
    <location>
        <begin position="12"/>
        <end position="29"/>
    </location>
</feature>
<reference evidence="2" key="1">
    <citation type="submission" date="2018-10" db="EMBL/GenBank/DDBJ databases">
        <title>Hidden diversity of soil giant viruses.</title>
        <authorList>
            <person name="Schulz F."/>
            <person name="Alteio L."/>
            <person name="Goudeau D."/>
            <person name="Ryan E.M."/>
            <person name="Malmstrom R.R."/>
            <person name="Blanchard J."/>
            <person name="Woyke T."/>
        </authorList>
    </citation>
    <scope>NUCLEOTIDE SEQUENCE</scope>
    <source>
        <strain evidence="2">SAV1</strain>
    </source>
</reference>
<keyword evidence="1" id="KW-0812">Transmembrane</keyword>
<feature type="transmembrane region" description="Helical" evidence="1">
    <location>
        <begin position="35"/>
        <end position="55"/>
    </location>
</feature>
<dbReference type="EMBL" id="MK072437">
    <property type="protein sequence ID" value="AYV84922.1"/>
    <property type="molecule type" value="Genomic_DNA"/>
</dbReference>
<feature type="transmembrane region" description="Helical" evidence="1">
    <location>
        <begin position="127"/>
        <end position="146"/>
    </location>
</feature>
<accession>A0A3G5ACP3</accession>
<gene>
    <name evidence="2" type="ORF">Satyrvirus1_8</name>
</gene>
<keyword evidence="1" id="KW-0472">Membrane</keyword>
<organism evidence="2">
    <name type="scientific">Satyrvirus sp</name>
    <dbReference type="NCBI Taxonomy" id="2487771"/>
    <lineage>
        <taxon>Viruses</taxon>
        <taxon>Varidnaviria</taxon>
        <taxon>Bamfordvirae</taxon>
        <taxon>Nucleocytoviricota</taxon>
        <taxon>Megaviricetes</taxon>
        <taxon>Imitervirales</taxon>
        <taxon>Mimiviridae</taxon>
        <taxon>Megamimivirinae</taxon>
    </lineage>
</organism>
<protein>
    <submittedName>
        <fullName evidence="2">Uncharacterized protein</fullName>
    </submittedName>
</protein>
<evidence type="ECO:0000313" key="2">
    <source>
        <dbReference type="EMBL" id="AYV84922.1"/>
    </source>
</evidence>
<dbReference type="Gene3D" id="1.20.245.10">
    <property type="entry name" value="Lipoxygenase-1, Domain 5"/>
    <property type="match status" value="1"/>
</dbReference>
<dbReference type="SUPFAM" id="SSF48484">
    <property type="entry name" value="Lipoxigenase"/>
    <property type="match status" value="1"/>
</dbReference>
<proteinExistence type="predicted"/>